<keyword evidence="2 3" id="KW-0040">ANK repeat</keyword>
<organism evidence="4 5">
    <name type="scientific">Coprinellus micaceus</name>
    <name type="common">Glistening ink-cap mushroom</name>
    <name type="synonym">Coprinus micaceus</name>
    <dbReference type="NCBI Taxonomy" id="71717"/>
    <lineage>
        <taxon>Eukaryota</taxon>
        <taxon>Fungi</taxon>
        <taxon>Dikarya</taxon>
        <taxon>Basidiomycota</taxon>
        <taxon>Agaricomycotina</taxon>
        <taxon>Agaricomycetes</taxon>
        <taxon>Agaricomycetidae</taxon>
        <taxon>Agaricales</taxon>
        <taxon>Agaricineae</taxon>
        <taxon>Psathyrellaceae</taxon>
        <taxon>Coprinellus</taxon>
    </lineage>
</organism>
<dbReference type="InterPro" id="IPR036770">
    <property type="entry name" value="Ankyrin_rpt-contain_sf"/>
</dbReference>
<protein>
    <submittedName>
        <fullName evidence="4">Uncharacterized protein</fullName>
    </submittedName>
</protein>
<accession>A0A4Y7STY2</accession>
<evidence type="ECO:0000256" key="2">
    <source>
        <dbReference type="ARBA" id="ARBA00023043"/>
    </source>
</evidence>
<feature type="repeat" description="ANK" evidence="3">
    <location>
        <begin position="91"/>
        <end position="123"/>
    </location>
</feature>
<name>A0A4Y7STY2_COPMI</name>
<dbReference type="Proteomes" id="UP000298030">
    <property type="component" value="Unassembled WGS sequence"/>
</dbReference>
<dbReference type="PROSITE" id="PS50088">
    <property type="entry name" value="ANK_REPEAT"/>
    <property type="match status" value="1"/>
</dbReference>
<keyword evidence="1" id="KW-0677">Repeat</keyword>
<dbReference type="InterPro" id="IPR002110">
    <property type="entry name" value="Ankyrin_rpt"/>
</dbReference>
<evidence type="ECO:0000313" key="5">
    <source>
        <dbReference type="Proteomes" id="UP000298030"/>
    </source>
</evidence>
<dbReference type="PROSITE" id="PS50297">
    <property type="entry name" value="ANK_REP_REGION"/>
    <property type="match status" value="1"/>
</dbReference>
<dbReference type="PANTHER" id="PTHR24201">
    <property type="entry name" value="ANK_REP_REGION DOMAIN-CONTAINING PROTEIN"/>
    <property type="match status" value="1"/>
</dbReference>
<dbReference type="SUPFAM" id="SSF48403">
    <property type="entry name" value="Ankyrin repeat"/>
    <property type="match status" value="1"/>
</dbReference>
<proteinExistence type="predicted"/>
<dbReference type="Pfam" id="PF12796">
    <property type="entry name" value="Ank_2"/>
    <property type="match status" value="1"/>
</dbReference>
<dbReference type="STRING" id="71717.A0A4Y7STY2"/>
<keyword evidence="5" id="KW-1185">Reference proteome</keyword>
<dbReference type="EMBL" id="QPFP01000058">
    <property type="protein sequence ID" value="TEB25325.1"/>
    <property type="molecule type" value="Genomic_DNA"/>
</dbReference>
<dbReference type="InterPro" id="IPR050776">
    <property type="entry name" value="Ank_Repeat/CDKN_Inhibitor"/>
</dbReference>
<dbReference type="AlphaFoldDB" id="A0A4Y7STY2"/>
<evidence type="ECO:0000256" key="1">
    <source>
        <dbReference type="ARBA" id="ARBA00022737"/>
    </source>
</evidence>
<dbReference type="Gene3D" id="1.25.40.20">
    <property type="entry name" value="Ankyrin repeat-containing domain"/>
    <property type="match status" value="1"/>
</dbReference>
<reference evidence="4 5" key="1">
    <citation type="journal article" date="2019" name="Nat. Ecol. Evol.">
        <title>Megaphylogeny resolves global patterns of mushroom evolution.</title>
        <authorList>
            <person name="Varga T."/>
            <person name="Krizsan K."/>
            <person name="Foldi C."/>
            <person name="Dima B."/>
            <person name="Sanchez-Garcia M."/>
            <person name="Sanchez-Ramirez S."/>
            <person name="Szollosi G.J."/>
            <person name="Szarkandi J.G."/>
            <person name="Papp V."/>
            <person name="Albert L."/>
            <person name="Andreopoulos W."/>
            <person name="Angelini C."/>
            <person name="Antonin V."/>
            <person name="Barry K.W."/>
            <person name="Bougher N.L."/>
            <person name="Buchanan P."/>
            <person name="Buyck B."/>
            <person name="Bense V."/>
            <person name="Catcheside P."/>
            <person name="Chovatia M."/>
            <person name="Cooper J."/>
            <person name="Damon W."/>
            <person name="Desjardin D."/>
            <person name="Finy P."/>
            <person name="Geml J."/>
            <person name="Haridas S."/>
            <person name="Hughes K."/>
            <person name="Justo A."/>
            <person name="Karasinski D."/>
            <person name="Kautmanova I."/>
            <person name="Kiss B."/>
            <person name="Kocsube S."/>
            <person name="Kotiranta H."/>
            <person name="LaButti K.M."/>
            <person name="Lechner B.E."/>
            <person name="Liimatainen K."/>
            <person name="Lipzen A."/>
            <person name="Lukacs Z."/>
            <person name="Mihaltcheva S."/>
            <person name="Morgado L.N."/>
            <person name="Niskanen T."/>
            <person name="Noordeloos M.E."/>
            <person name="Ohm R.A."/>
            <person name="Ortiz-Santana B."/>
            <person name="Ovrebo C."/>
            <person name="Racz N."/>
            <person name="Riley R."/>
            <person name="Savchenko A."/>
            <person name="Shiryaev A."/>
            <person name="Soop K."/>
            <person name="Spirin V."/>
            <person name="Szebenyi C."/>
            <person name="Tomsovsky M."/>
            <person name="Tulloss R.E."/>
            <person name="Uehling J."/>
            <person name="Grigoriev I.V."/>
            <person name="Vagvolgyi C."/>
            <person name="Papp T."/>
            <person name="Martin F.M."/>
            <person name="Miettinen O."/>
            <person name="Hibbett D.S."/>
            <person name="Nagy L.G."/>
        </authorList>
    </citation>
    <scope>NUCLEOTIDE SEQUENCE [LARGE SCALE GENOMIC DNA]</scope>
    <source>
        <strain evidence="4 5">FP101781</strain>
    </source>
</reference>
<gene>
    <name evidence="4" type="ORF">FA13DRAFT_1179229</name>
</gene>
<evidence type="ECO:0000256" key="3">
    <source>
        <dbReference type="PROSITE-ProRule" id="PRU00023"/>
    </source>
</evidence>
<dbReference type="SMART" id="SM00248">
    <property type="entry name" value="ANK"/>
    <property type="match status" value="2"/>
</dbReference>
<comment type="caution">
    <text evidence="4">The sequence shown here is derived from an EMBL/GenBank/DDBJ whole genome shotgun (WGS) entry which is preliminary data.</text>
</comment>
<dbReference type="OrthoDB" id="194358at2759"/>
<evidence type="ECO:0000313" key="4">
    <source>
        <dbReference type="EMBL" id="TEB25325.1"/>
    </source>
</evidence>
<sequence>MRALTLTPTSKGMVTTSGSPFTLHATIGPQKWSTSCWIKVQIQTLSHPNQVTLWTGGYYAFPLAWAAAKGGVDLVNRLLTCGADPNLKGGWDGSALHACAWEGKVEVARILLERGVDPNIQSRFLLLLQSLG</sequence>